<dbReference type="AlphaFoldDB" id="A0A2I0L0C7"/>
<evidence type="ECO:0000256" key="1">
    <source>
        <dbReference type="SAM" id="MobiDB-lite"/>
    </source>
</evidence>
<protein>
    <submittedName>
        <fullName evidence="2">Uncharacterized protein</fullName>
    </submittedName>
</protein>
<evidence type="ECO:0000313" key="2">
    <source>
        <dbReference type="EMBL" id="PKI74167.1"/>
    </source>
</evidence>
<reference evidence="2 3" key="1">
    <citation type="submission" date="2017-11" db="EMBL/GenBank/DDBJ databases">
        <title>De-novo sequencing of pomegranate (Punica granatum L.) genome.</title>
        <authorList>
            <person name="Akparov Z."/>
            <person name="Amiraslanov A."/>
            <person name="Hajiyeva S."/>
            <person name="Abbasov M."/>
            <person name="Kaur K."/>
            <person name="Hamwieh A."/>
            <person name="Solovyev V."/>
            <person name="Salamov A."/>
            <person name="Braich B."/>
            <person name="Kosarev P."/>
            <person name="Mahmoud A."/>
            <person name="Hajiyev E."/>
            <person name="Babayeva S."/>
            <person name="Izzatullayeva V."/>
            <person name="Mammadov A."/>
            <person name="Mammadov A."/>
            <person name="Sharifova S."/>
            <person name="Ojaghi J."/>
            <person name="Eynullazada K."/>
            <person name="Bayramov B."/>
            <person name="Abdulazimova A."/>
            <person name="Shahmuradov I."/>
        </authorList>
    </citation>
    <scope>NUCLEOTIDE SEQUENCE [LARGE SCALE GENOMIC DNA]</scope>
    <source>
        <strain evidence="3">cv. AG2017</strain>
        <tissue evidence="2">Leaf</tissue>
    </source>
</reference>
<evidence type="ECO:0000313" key="3">
    <source>
        <dbReference type="Proteomes" id="UP000233551"/>
    </source>
</evidence>
<feature type="region of interest" description="Disordered" evidence="1">
    <location>
        <begin position="33"/>
        <end position="58"/>
    </location>
</feature>
<accession>A0A2I0L0C7</accession>
<sequence>MHIPRIFEGSVAFCGTPRGFELNSTIGRRHRSFSGHRLSSESAGNGKSACRRDAGFDL</sequence>
<organism evidence="2 3">
    <name type="scientific">Punica granatum</name>
    <name type="common">Pomegranate</name>
    <dbReference type="NCBI Taxonomy" id="22663"/>
    <lineage>
        <taxon>Eukaryota</taxon>
        <taxon>Viridiplantae</taxon>
        <taxon>Streptophyta</taxon>
        <taxon>Embryophyta</taxon>
        <taxon>Tracheophyta</taxon>
        <taxon>Spermatophyta</taxon>
        <taxon>Magnoliopsida</taxon>
        <taxon>eudicotyledons</taxon>
        <taxon>Gunneridae</taxon>
        <taxon>Pentapetalae</taxon>
        <taxon>rosids</taxon>
        <taxon>malvids</taxon>
        <taxon>Myrtales</taxon>
        <taxon>Lythraceae</taxon>
        <taxon>Punica</taxon>
    </lineage>
</organism>
<proteinExistence type="predicted"/>
<name>A0A2I0L0C7_PUNGR</name>
<gene>
    <name evidence="2" type="ORF">CRG98_005405</name>
</gene>
<dbReference type="Proteomes" id="UP000233551">
    <property type="component" value="Unassembled WGS sequence"/>
</dbReference>
<comment type="caution">
    <text evidence="2">The sequence shown here is derived from an EMBL/GenBank/DDBJ whole genome shotgun (WGS) entry which is preliminary data.</text>
</comment>
<keyword evidence="3" id="KW-1185">Reference proteome</keyword>
<dbReference type="EMBL" id="PGOL01000222">
    <property type="protein sequence ID" value="PKI74167.1"/>
    <property type="molecule type" value="Genomic_DNA"/>
</dbReference>